<reference evidence="1 2" key="1">
    <citation type="submission" date="2022-11" db="EMBL/GenBank/DDBJ databases">
        <title>Genome sequencing of Acetobacter type strain.</title>
        <authorList>
            <person name="Heo J."/>
            <person name="Lee D."/>
            <person name="Han B.-H."/>
            <person name="Hong S.-B."/>
            <person name="Kwon S.-W."/>
        </authorList>
    </citation>
    <scope>NUCLEOTIDE SEQUENCE [LARGE SCALE GENOMIC DNA]</scope>
    <source>
        <strain evidence="1 2">KACC 21253</strain>
    </source>
</reference>
<accession>A0ABT3QBR9</accession>
<organism evidence="1 2">
    <name type="scientific">Acetobacter thailandicus</name>
    <dbReference type="NCBI Taxonomy" id="1502842"/>
    <lineage>
        <taxon>Bacteria</taxon>
        <taxon>Pseudomonadati</taxon>
        <taxon>Pseudomonadota</taxon>
        <taxon>Alphaproteobacteria</taxon>
        <taxon>Acetobacterales</taxon>
        <taxon>Acetobacteraceae</taxon>
        <taxon>Acetobacter</taxon>
    </lineage>
</organism>
<gene>
    <name evidence="1" type="ORF">OQ497_02025</name>
</gene>
<sequence>MQDSFYLPASQHDMTPLPDLLWRDTGLHRLMLSALLSRLKNQLLLENSATQTLDAWCRQQKLASAPAIRAVRVNSDTPAPPCPPELAEHLQLTSQNASETLRYRHVRLICGALTLSHAENWYRPDRLTKEMNTALETTETPFGLITTPLGFSRRTLAEQDLWDPLPDITAGMTIPDGNNCQLHLPRFLFRHQAILKRHDAAPFSAVIETYTSDLLRFTPPHIA</sequence>
<name>A0ABT3QBR9_9PROT</name>
<dbReference type="InterPro" id="IPR028978">
    <property type="entry name" value="Chorismate_lyase_/UTRA_dom_sf"/>
</dbReference>
<evidence type="ECO:0000313" key="1">
    <source>
        <dbReference type="EMBL" id="MCX2562748.1"/>
    </source>
</evidence>
<keyword evidence="2" id="KW-1185">Reference proteome</keyword>
<dbReference type="SUPFAM" id="SSF64288">
    <property type="entry name" value="Chorismate lyase-like"/>
    <property type="match status" value="1"/>
</dbReference>
<dbReference type="RefSeq" id="WP_173559473.1">
    <property type="nucleotide sequence ID" value="NZ_JAPIUZ010000001.1"/>
</dbReference>
<dbReference type="Gene3D" id="3.40.1410.10">
    <property type="entry name" value="Chorismate lyase-like"/>
    <property type="match status" value="1"/>
</dbReference>
<evidence type="ECO:0008006" key="3">
    <source>
        <dbReference type="Google" id="ProtNLM"/>
    </source>
</evidence>
<dbReference type="Proteomes" id="UP001301152">
    <property type="component" value="Unassembled WGS sequence"/>
</dbReference>
<evidence type="ECO:0000313" key="2">
    <source>
        <dbReference type="Proteomes" id="UP001301152"/>
    </source>
</evidence>
<protein>
    <recommendedName>
        <fullName evidence="3">Chorismate lyase</fullName>
    </recommendedName>
</protein>
<dbReference type="EMBL" id="JAPIUZ010000001">
    <property type="protein sequence ID" value="MCX2562748.1"/>
    <property type="molecule type" value="Genomic_DNA"/>
</dbReference>
<comment type="caution">
    <text evidence="1">The sequence shown here is derived from an EMBL/GenBank/DDBJ whole genome shotgun (WGS) entry which is preliminary data.</text>
</comment>
<proteinExistence type="predicted"/>